<gene>
    <name evidence="1" type="ORF">caldi_08580</name>
</gene>
<accession>A0AA35CJY6</accession>
<dbReference type="SUPFAM" id="SSF52540">
    <property type="entry name" value="P-loop containing nucleoside triphosphate hydrolases"/>
    <property type="match status" value="1"/>
</dbReference>
<evidence type="ECO:0000313" key="2">
    <source>
        <dbReference type="Proteomes" id="UP001163687"/>
    </source>
</evidence>
<reference evidence="1" key="1">
    <citation type="submission" date="2022-03" db="EMBL/GenBank/DDBJ databases">
        <title>Complete genome sequence of Caldinitratiruptor microaerophilus.</title>
        <authorList>
            <person name="Mukaiyama R."/>
            <person name="Nishiyama T."/>
            <person name="Ueda K."/>
        </authorList>
    </citation>
    <scope>NUCLEOTIDE SEQUENCE</scope>
    <source>
        <strain evidence="1">JCM 16183</strain>
    </source>
</reference>
<dbReference type="Proteomes" id="UP001163687">
    <property type="component" value="Chromosome"/>
</dbReference>
<dbReference type="RefSeq" id="WP_264843867.1">
    <property type="nucleotide sequence ID" value="NZ_AP025628.1"/>
</dbReference>
<protein>
    <submittedName>
        <fullName evidence="1">Uncharacterized protein</fullName>
    </submittedName>
</protein>
<dbReference type="KEGG" id="cmic:caldi_08580"/>
<dbReference type="EMBL" id="AP025628">
    <property type="protein sequence ID" value="BDG59768.1"/>
    <property type="molecule type" value="Genomic_DNA"/>
</dbReference>
<dbReference type="Gene3D" id="3.40.50.300">
    <property type="entry name" value="P-loop containing nucleotide triphosphate hydrolases"/>
    <property type="match status" value="1"/>
</dbReference>
<sequence length="442" mass="46187">MLVAALLSPATAEVLEAVRPLGEVAWVSVRQRDAAATQADFEAAARAAADVLLLDAGAGPPEALLAGARQYRVARPDSRVVLLAPGRLPGDPVVAGMVAIGVYDILAPDEAPGWESLLRDALTGPPATYAHAARWDAAHPGVGQPRAAPERVRVVERVQRVPLGGRPVVLAVVAAAPGAGATHTALAVAGYLARHGYRVGLVELCPRPALAWLLRSLSRDPGTGPDGVCLVPGVTVYALPIPAAGEPAHLPDAAQRLAPLLQDRSRHEYLVLDLGASPPDDPELARADLGIVILSPAPWRLREALRWTEGSAPSHWRFALTPATSPPEPFANLGAALHPLPWVPPSALPGYEHADPALDAALQALLEPVLLRSQARPGRSIAALLPAVSGLWRRLRPVLLPVALVYLAAAWARLALVSGPADRPPAWAAPGAAILRIFGLVD</sequence>
<dbReference type="AlphaFoldDB" id="A0AA35CJY6"/>
<name>A0AA35CJY6_9FIRM</name>
<organism evidence="1 2">
    <name type="scientific">Caldinitratiruptor microaerophilus</name>
    <dbReference type="NCBI Taxonomy" id="671077"/>
    <lineage>
        <taxon>Bacteria</taxon>
        <taxon>Bacillati</taxon>
        <taxon>Bacillota</taxon>
        <taxon>Clostridia</taxon>
        <taxon>Eubacteriales</taxon>
        <taxon>Symbiobacteriaceae</taxon>
        <taxon>Caldinitratiruptor</taxon>
    </lineage>
</organism>
<keyword evidence="2" id="KW-1185">Reference proteome</keyword>
<dbReference type="InterPro" id="IPR027417">
    <property type="entry name" value="P-loop_NTPase"/>
</dbReference>
<proteinExistence type="predicted"/>
<evidence type="ECO:0000313" key="1">
    <source>
        <dbReference type="EMBL" id="BDG59768.1"/>
    </source>
</evidence>